<gene>
    <name evidence="1" type="ORF">LTR37_002181</name>
</gene>
<reference evidence="1" key="1">
    <citation type="submission" date="2023-07" db="EMBL/GenBank/DDBJ databases">
        <title>Black Yeasts Isolated from many extreme environments.</title>
        <authorList>
            <person name="Coleine C."/>
            <person name="Stajich J.E."/>
            <person name="Selbmann L."/>
        </authorList>
    </citation>
    <scope>NUCLEOTIDE SEQUENCE</scope>
    <source>
        <strain evidence="1">CCFEE 5714</strain>
    </source>
</reference>
<accession>A0ACC3NV94</accession>
<organism evidence="1 2">
    <name type="scientific">Vermiconidia calcicola</name>
    <dbReference type="NCBI Taxonomy" id="1690605"/>
    <lineage>
        <taxon>Eukaryota</taxon>
        <taxon>Fungi</taxon>
        <taxon>Dikarya</taxon>
        <taxon>Ascomycota</taxon>
        <taxon>Pezizomycotina</taxon>
        <taxon>Dothideomycetes</taxon>
        <taxon>Dothideomycetidae</taxon>
        <taxon>Mycosphaerellales</taxon>
        <taxon>Extremaceae</taxon>
        <taxon>Vermiconidia</taxon>
    </lineage>
</organism>
<sequence>MLRSTKSWLTVVLFALQHSNTLGTTIHTHYCKSTPGSLTCPTEADWYALNITIGGRLLKPAPPGAICHHDQPPYDSELCKTALWTNASTYADHPLGIINPNWSEDSCLREPQYPCSGAGFPIYVINATCAEDVAEGVNFAREHSIRLNVKGSGHDYLGRSTAPNSLSSWTKHIRGIVLHDAFQPQQCGACNMLPAVTLGTGEDWPGIYAAANQRNVTLVGGTGDKIGLGGYLTGGGHSPLSATYGLAADQVLEMDFVMADRKVVVATEAKNTELFWAMRGARAHQSIDPLVSLTTTSCLLPLLSLSVGAAPDSDAFWNLSSFIVSSTPRLQESGIVGYSYTAPAYPYNGTLVGGYIGGLLMPNGTVDQLEEAIAFMGDYIATIPDIRTLFVPVQYPSLYAWNLVNKSVGPIGKNNAIGNRLLDGKALSNVKELRAAMKKATPGGTISNLNLVAGPGLWAAEPAGGNASVTPAWRKAYVEYVVSVQWPFRNGTAKRIQTDLLTDVYMDALRELAPETGSPLNEGDVDEPDFQNAYWGSNYDRLLEIKRRVDPTDVFWCAVCVGSEVWAEENGGRLCRL</sequence>
<comment type="caution">
    <text evidence="1">The sequence shown here is derived from an EMBL/GenBank/DDBJ whole genome shotgun (WGS) entry which is preliminary data.</text>
</comment>
<proteinExistence type="predicted"/>
<evidence type="ECO:0000313" key="2">
    <source>
        <dbReference type="Proteomes" id="UP001281147"/>
    </source>
</evidence>
<name>A0ACC3NV94_9PEZI</name>
<dbReference type="Proteomes" id="UP001281147">
    <property type="component" value="Unassembled WGS sequence"/>
</dbReference>
<dbReference type="EMBL" id="JAUTXU010000011">
    <property type="protein sequence ID" value="KAK3723035.1"/>
    <property type="molecule type" value="Genomic_DNA"/>
</dbReference>
<evidence type="ECO:0000313" key="1">
    <source>
        <dbReference type="EMBL" id="KAK3723035.1"/>
    </source>
</evidence>
<keyword evidence="2" id="KW-1185">Reference proteome</keyword>
<protein>
    <submittedName>
        <fullName evidence="1">Uncharacterized protein</fullName>
    </submittedName>
</protein>